<evidence type="ECO:0000313" key="2">
    <source>
        <dbReference type="EMBL" id="QYM80485.1"/>
    </source>
</evidence>
<accession>A0A8F9XIK0</accession>
<dbReference type="RefSeq" id="WP_220165738.1">
    <property type="nucleotide sequence ID" value="NZ_CP080507.1"/>
</dbReference>
<evidence type="ECO:0000313" key="3">
    <source>
        <dbReference type="Proteomes" id="UP000825051"/>
    </source>
</evidence>
<dbReference type="SUPFAM" id="SSF53335">
    <property type="entry name" value="S-adenosyl-L-methionine-dependent methyltransferases"/>
    <property type="match status" value="1"/>
</dbReference>
<dbReference type="PANTHER" id="PTHR34203">
    <property type="entry name" value="METHYLTRANSFERASE, FKBM FAMILY PROTEIN"/>
    <property type="match status" value="1"/>
</dbReference>
<reference evidence="2" key="1">
    <citation type="submission" date="2021-08" db="EMBL/GenBank/DDBJ databases">
        <title>Genome of a novel bacterium of the phylum Verrucomicrobia, Oleiharenicola sp. KSB-15.</title>
        <authorList>
            <person name="Chung J.-H."/>
            <person name="Ahn J.-H."/>
            <person name="Yoon Y."/>
            <person name="Kim D.-Y."/>
            <person name="An S.-H."/>
            <person name="Park I."/>
            <person name="Yeon J."/>
        </authorList>
    </citation>
    <scope>NUCLEOTIDE SEQUENCE</scope>
    <source>
        <strain evidence="2">KSB-15</strain>
    </source>
</reference>
<keyword evidence="2" id="KW-0808">Transferase</keyword>
<keyword evidence="3" id="KW-1185">Reference proteome</keyword>
<keyword evidence="2" id="KW-0489">Methyltransferase</keyword>
<dbReference type="PANTHER" id="PTHR34203:SF15">
    <property type="entry name" value="SLL1173 PROTEIN"/>
    <property type="match status" value="1"/>
</dbReference>
<sequence length="256" mass="28411">MTSAIRRLLGPVLTSLLAHTPLQFWPVRIRHGFLRGNRWTLWPHSAYWRGDYEPEVQAALARNAPPLGGAAWDLGAHFGFYTLWLARAVGPAGQICAFEPDLVSFDRLRRHVTMNRLGHVQIFQCAVSDDTGNRLLIQSQGAGATTSHLPYQGETTAGQHTVAIQTVALDALAEKEAWRPPQFIKIDIEGHAASALRGAQRTLGRHHPVLLISLHSPQEVDGVRIELQPLGYQPYALDGARLDWSETLFKTVILKT</sequence>
<dbReference type="KEGG" id="ole:K0B96_07725"/>
<evidence type="ECO:0000259" key="1">
    <source>
        <dbReference type="Pfam" id="PF05050"/>
    </source>
</evidence>
<organism evidence="2 3">
    <name type="scientific">Horticoccus luteus</name>
    <dbReference type="NCBI Taxonomy" id="2862869"/>
    <lineage>
        <taxon>Bacteria</taxon>
        <taxon>Pseudomonadati</taxon>
        <taxon>Verrucomicrobiota</taxon>
        <taxon>Opitutia</taxon>
        <taxon>Opitutales</taxon>
        <taxon>Opitutaceae</taxon>
        <taxon>Horticoccus</taxon>
    </lineage>
</organism>
<name>A0A8F9XIK0_9BACT</name>
<dbReference type="GO" id="GO:0008168">
    <property type="term" value="F:methyltransferase activity"/>
    <property type="evidence" value="ECO:0007669"/>
    <property type="project" value="UniProtKB-KW"/>
</dbReference>
<dbReference type="GO" id="GO:0032259">
    <property type="term" value="P:methylation"/>
    <property type="evidence" value="ECO:0007669"/>
    <property type="project" value="UniProtKB-KW"/>
</dbReference>
<dbReference type="Pfam" id="PF05050">
    <property type="entry name" value="Methyltransf_21"/>
    <property type="match status" value="1"/>
</dbReference>
<dbReference type="Proteomes" id="UP000825051">
    <property type="component" value="Chromosome"/>
</dbReference>
<dbReference type="InterPro" id="IPR029063">
    <property type="entry name" value="SAM-dependent_MTases_sf"/>
</dbReference>
<feature type="domain" description="Methyltransferase FkbM" evidence="1">
    <location>
        <begin position="73"/>
        <end position="233"/>
    </location>
</feature>
<dbReference type="InterPro" id="IPR006342">
    <property type="entry name" value="FkbM_mtfrase"/>
</dbReference>
<dbReference type="Gene3D" id="3.40.50.150">
    <property type="entry name" value="Vaccinia Virus protein VP39"/>
    <property type="match status" value="1"/>
</dbReference>
<dbReference type="NCBIfam" id="TIGR01444">
    <property type="entry name" value="fkbM_fam"/>
    <property type="match status" value="1"/>
</dbReference>
<dbReference type="EMBL" id="CP080507">
    <property type="protein sequence ID" value="QYM80485.1"/>
    <property type="molecule type" value="Genomic_DNA"/>
</dbReference>
<proteinExistence type="predicted"/>
<dbReference type="AlphaFoldDB" id="A0A8F9XIK0"/>
<protein>
    <submittedName>
        <fullName evidence="2">FkbM family methyltransferase</fullName>
    </submittedName>
</protein>
<dbReference type="InterPro" id="IPR052514">
    <property type="entry name" value="SAM-dependent_MTase"/>
</dbReference>
<gene>
    <name evidence="2" type="ORF">K0B96_07725</name>
</gene>